<sequence length="305" mass="35725">MTARNYNKKEKCSENVDEMLKSFESISFKNDKKKYKRCNKESFGSIRNGSKFNESNNDVNVPDVSFEKLNEMLEEYASFHSDISATQFKKILSKNFIKYNDNQMREFGENCIYWGCHGYETYSLMTDIITQLTYHQNFRIGCSEELATLYRKYFESQMSEDDNNEPQSDDDNNCKFFPKLVASLLSENWPRHHGTSDNEIIYTAMAIFKGLIGDMKKYFDPPNDENDDTECMDDKTLKFCADTIYQIISTRTKGLYRNHLYMLTDAYSVFSKALIKNNPLDEMMRKRLLECVIEMDKVTNGRSSV</sequence>
<dbReference type="CTD" id="36384163"/>
<dbReference type="GeneID" id="36384163"/>
<dbReference type="AlphaFoldDB" id="A0A090KU16"/>
<accession>A0A090KU16</accession>
<evidence type="ECO:0000313" key="5">
    <source>
        <dbReference type="WormBase" id="SRAE_X000110400"/>
    </source>
</evidence>
<evidence type="ECO:0000313" key="3">
    <source>
        <dbReference type="Proteomes" id="UP000035682"/>
    </source>
</evidence>
<evidence type="ECO:0000313" key="2">
    <source>
        <dbReference type="EMBL" id="CEF59355.1"/>
    </source>
</evidence>
<evidence type="ECO:0000313" key="4">
    <source>
        <dbReference type="WBParaSite" id="SRAE_X000110400.1"/>
    </source>
</evidence>
<organism evidence="2">
    <name type="scientific">Strongyloides ratti</name>
    <name type="common">Parasitic roundworm</name>
    <dbReference type="NCBI Taxonomy" id="34506"/>
    <lineage>
        <taxon>Eukaryota</taxon>
        <taxon>Metazoa</taxon>
        <taxon>Ecdysozoa</taxon>
        <taxon>Nematoda</taxon>
        <taxon>Chromadorea</taxon>
        <taxon>Rhabditida</taxon>
        <taxon>Tylenchina</taxon>
        <taxon>Panagrolaimomorpha</taxon>
        <taxon>Strongyloidoidea</taxon>
        <taxon>Strongyloididae</taxon>
        <taxon>Strongyloides</taxon>
    </lineage>
</organism>
<dbReference type="InterPro" id="IPR056044">
    <property type="entry name" value="DUF7627"/>
</dbReference>
<evidence type="ECO:0000259" key="1">
    <source>
        <dbReference type="Pfam" id="PF24628"/>
    </source>
</evidence>
<reference evidence="4" key="3">
    <citation type="submission" date="2020-12" db="UniProtKB">
        <authorList>
            <consortium name="WormBaseParasite"/>
        </authorList>
    </citation>
    <scope>IDENTIFICATION</scope>
</reference>
<dbReference type="Pfam" id="PF24628">
    <property type="entry name" value="DUF7627"/>
    <property type="match status" value="1"/>
</dbReference>
<dbReference type="WormBase" id="SRAE_X000110400">
    <property type="protein sequence ID" value="SRP10984"/>
    <property type="gene ID" value="WBGene00266669"/>
</dbReference>
<protein>
    <recommendedName>
        <fullName evidence="1">DUF7627 domain-containing protein</fullName>
    </recommendedName>
</protein>
<reference evidence="2" key="1">
    <citation type="submission" date="2014-09" db="EMBL/GenBank/DDBJ databases">
        <authorList>
            <person name="Aslett A.Martin."/>
        </authorList>
    </citation>
    <scope>NUCLEOTIDE SEQUENCE</scope>
    <source>
        <strain evidence="2">ED321 Heterogonic</strain>
    </source>
</reference>
<dbReference type="WBParaSite" id="SRAE_X000110400.1">
    <property type="protein sequence ID" value="SRAE_X000110400.1"/>
    <property type="gene ID" value="WBGene00266669"/>
</dbReference>
<keyword evidence="3" id="KW-1185">Reference proteome</keyword>
<proteinExistence type="predicted"/>
<dbReference type="RefSeq" id="XP_024498566.1">
    <property type="nucleotide sequence ID" value="XM_024643251.1"/>
</dbReference>
<dbReference type="EMBL" id="LN609396">
    <property type="protein sequence ID" value="CEF59355.1"/>
    <property type="molecule type" value="Genomic_DNA"/>
</dbReference>
<feature type="domain" description="DUF7627" evidence="1">
    <location>
        <begin position="71"/>
        <end position="302"/>
    </location>
</feature>
<dbReference type="Proteomes" id="UP000035682">
    <property type="component" value="Unplaced"/>
</dbReference>
<reference evidence="3" key="2">
    <citation type="submission" date="2014-09" db="EMBL/GenBank/DDBJ databases">
        <authorList>
            <person name="Martin A.A."/>
        </authorList>
    </citation>
    <scope>NUCLEOTIDE SEQUENCE</scope>
    <source>
        <strain evidence="3">ED321</strain>
    </source>
</reference>
<name>A0A090KU16_STRRB</name>
<gene>
    <name evidence="2 4 5" type="ORF">SRAE_X000110400</name>
</gene>